<evidence type="ECO:0000313" key="7">
    <source>
        <dbReference type="Proteomes" id="UP000251341"/>
    </source>
</evidence>
<dbReference type="Pfam" id="PF00970">
    <property type="entry name" value="FAD_binding_6"/>
    <property type="match status" value="1"/>
</dbReference>
<dbReference type="InterPro" id="IPR050415">
    <property type="entry name" value="MRET"/>
</dbReference>
<dbReference type="Gene3D" id="2.40.30.10">
    <property type="entry name" value="Translation factors"/>
    <property type="match status" value="1"/>
</dbReference>
<dbReference type="PROSITE" id="PS00197">
    <property type="entry name" value="2FE2S_FER_1"/>
    <property type="match status" value="1"/>
</dbReference>
<dbReference type="CDD" id="cd00207">
    <property type="entry name" value="fer2"/>
    <property type="match status" value="1"/>
</dbReference>
<evidence type="ECO:0000256" key="2">
    <source>
        <dbReference type="ARBA" id="ARBA00022714"/>
    </source>
</evidence>
<keyword evidence="7" id="KW-1185">Reference proteome</keyword>
<sequence>MSFKIQIEGSEAAFDCAANENLLDAAMRQGIEMPYSCRNGVCGNCKGRVVQGELVPGTQGGSHEVGIYQHDEHLFCKAQPASDLSIAPKTWHRIDPTARKTVQAKVFKKIQLAPDVTQLQLRFPAGVRVKFKAGQYLQLLLPDGQRRSYSMANAPHESDAVQLHIRNLPQGHFSDAMLKNIQVGDLLKLELPHGDFWLREDSERPMLMVAGGTGFAPIKSILDHIVRQKLQRTVHLYWGARTQDGIYAADVLVRWAQQSPGWVIHPLLSNATDVSAWTGRVGFVHEAVRADFKDLSDWDVYACGGMPMVTALREVCSKLGLSDENFYSDAFVG</sequence>
<gene>
    <name evidence="6" type="ORF">B9Z44_01650</name>
</gene>
<dbReference type="InterPro" id="IPR017938">
    <property type="entry name" value="Riboflavin_synthase-like_b-brl"/>
</dbReference>
<dbReference type="InterPro" id="IPR017927">
    <property type="entry name" value="FAD-bd_FR_type"/>
</dbReference>
<dbReference type="PROSITE" id="PS51085">
    <property type="entry name" value="2FE2S_FER_2"/>
    <property type="match status" value="1"/>
</dbReference>
<keyword evidence="2" id="KW-0001">2Fe-2S</keyword>
<dbReference type="AlphaFoldDB" id="A0A315ENT9"/>
<proteinExistence type="predicted"/>
<keyword evidence="2" id="KW-0411">Iron-sulfur</keyword>
<dbReference type="Gene3D" id="3.40.50.80">
    <property type="entry name" value="Nucleotide-binding domain of ferredoxin-NADP reductase (FNR) module"/>
    <property type="match status" value="1"/>
</dbReference>
<comment type="cofactor">
    <cofactor evidence="1">
        <name>FAD</name>
        <dbReference type="ChEBI" id="CHEBI:57692"/>
    </cofactor>
</comment>
<feature type="domain" description="2Fe-2S ferredoxin-type" evidence="4">
    <location>
        <begin position="1"/>
        <end position="92"/>
    </location>
</feature>
<keyword evidence="2" id="KW-0479">Metal-binding</keyword>
<reference evidence="6 7" key="1">
    <citation type="submission" date="2017-04" db="EMBL/GenBank/DDBJ databases">
        <title>Unexpected and diverse lifestyles within the genus Limnohabitans.</title>
        <authorList>
            <person name="Kasalicky V."/>
            <person name="Mehrshad M."/>
            <person name="Andrei S.-A."/>
            <person name="Salcher M."/>
            <person name="Kratochvilova H."/>
            <person name="Simek K."/>
            <person name="Ghai R."/>
        </authorList>
    </citation>
    <scope>NUCLEOTIDE SEQUENCE [LARGE SCALE GENOMIC DNA]</scope>
    <source>
        <strain evidence="6 7">MWH-C5</strain>
    </source>
</reference>
<dbReference type="PANTHER" id="PTHR47354:SF5">
    <property type="entry name" value="PROTEIN RFBI"/>
    <property type="match status" value="1"/>
</dbReference>
<organism evidence="6 7">
    <name type="scientific">Limnohabitans curvus</name>
    <dbReference type="NCBI Taxonomy" id="323423"/>
    <lineage>
        <taxon>Bacteria</taxon>
        <taxon>Pseudomonadati</taxon>
        <taxon>Pseudomonadota</taxon>
        <taxon>Betaproteobacteria</taxon>
        <taxon>Burkholderiales</taxon>
        <taxon>Comamonadaceae</taxon>
        <taxon>Limnohabitans</taxon>
    </lineage>
</organism>
<name>A0A315ENT9_9BURK</name>
<comment type="cofactor">
    <cofactor evidence="3">
        <name>[2Fe-2S] cluster</name>
        <dbReference type="ChEBI" id="CHEBI:190135"/>
    </cofactor>
</comment>
<dbReference type="Pfam" id="PF00111">
    <property type="entry name" value="Fer2"/>
    <property type="match status" value="1"/>
</dbReference>
<evidence type="ECO:0000256" key="3">
    <source>
        <dbReference type="ARBA" id="ARBA00034078"/>
    </source>
</evidence>
<dbReference type="InterPro" id="IPR012675">
    <property type="entry name" value="Beta-grasp_dom_sf"/>
</dbReference>
<feature type="domain" description="FAD-binding FR-type" evidence="5">
    <location>
        <begin position="99"/>
        <end position="199"/>
    </location>
</feature>
<dbReference type="Proteomes" id="UP000251341">
    <property type="component" value="Unassembled WGS sequence"/>
</dbReference>
<dbReference type="SUPFAM" id="SSF54292">
    <property type="entry name" value="2Fe-2S ferredoxin-like"/>
    <property type="match status" value="1"/>
</dbReference>
<accession>A0A315ENT9</accession>
<dbReference type="InterPro" id="IPR006058">
    <property type="entry name" value="2Fe2S_fd_BS"/>
</dbReference>
<comment type="caution">
    <text evidence="6">The sequence shown here is derived from an EMBL/GenBank/DDBJ whole genome shotgun (WGS) entry which is preliminary data.</text>
</comment>
<dbReference type="InterPro" id="IPR001041">
    <property type="entry name" value="2Fe-2S_ferredoxin-type"/>
</dbReference>
<evidence type="ECO:0000259" key="5">
    <source>
        <dbReference type="PROSITE" id="PS51384"/>
    </source>
</evidence>
<dbReference type="CDD" id="cd06189">
    <property type="entry name" value="flavin_oxioreductase"/>
    <property type="match status" value="1"/>
</dbReference>
<dbReference type="PANTHER" id="PTHR47354">
    <property type="entry name" value="NADH OXIDOREDUCTASE HCR"/>
    <property type="match status" value="1"/>
</dbReference>
<dbReference type="InterPro" id="IPR008333">
    <property type="entry name" value="Cbr1-like_FAD-bd_dom"/>
</dbReference>
<dbReference type="PRINTS" id="PR00371">
    <property type="entry name" value="FPNCR"/>
</dbReference>
<dbReference type="InterPro" id="IPR001709">
    <property type="entry name" value="Flavoprot_Pyr_Nucl_cyt_Rdtase"/>
</dbReference>
<evidence type="ECO:0000259" key="4">
    <source>
        <dbReference type="PROSITE" id="PS51085"/>
    </source>
</evidence>
<dbReference type="InterPro" id="IPR036010">
    <property type="entry name" value="2Fe-2S_ferredoxin-like_sf"/>
</dbReference>
<dbReference type="GO" id="GO:0051537">
    <property type="term" value="F:2 iron, 2 sulfur cluster binding"/>
    <property type="evidence" value="ECO:0007669"/>
    <property type="project" value="UniProtKB-KW"/>
</dbReference>
<dbReference type="GO" id="GO:0016491">
    <property type="term" value="F:oxidoreductase activity"/>
    <property type="evidence" value="ECO:0007669"/>
    <property type="project" value="InterPro"/>
</dbReference>
<dbReference type="Gene3D" id="3.10.20.30">
    <property type="match status" value="1"/>
</dbReference>
<dbReference type="SUPFAM" id="SSF63380">
    <property type="entry name" value="Riboflavin synthase domain-like"/>
    <property type="match status" value="1"/>
</dbReference>
<dbReference type="EMBL" id="NESP01000001">
    <property type="protein sequence ID" value="PUE58415.1"/>
    <property type="molecule type" value="Genomic_DNA"/>
</dbReference>
<dbReference type="PROSITE" id="PS51384">
    <property type="entry name" value="FAD_FR"/>
    <property type="match status" value="1"/>
</dbReference>
<dbReference type="Pfam" id="PF00175">
    <property type="entry name" value="NAD_binding_1"/>
    <property type="match status" value="1"/>
</dbReference>
<dbReference type="SUPFAM" id="SSF52343">
    <property type="entry name" value="Ferredoxin reductase-like, C-terminal NADP-linked domain"/>
    <property type="match status" value="1"/>
</dbReference>
<dbReference type="InterPro" id="IPR001433">
    <property type="entry name" value="OxRdtase_FAD/NAD-bd"/>
</dbReference>
<evidence type="ECO:0008006" key="8">
    <source>
        <dbReference type="Google" id="ProtNLM"/>
    </source>
</evidence>
<protein>
    <recommendedName>
        <fullName evidence="8">CDP-6-deoxy-delta-3,4-glucoseen reductase</fullName>
    </recommendedName>
</protein>
<keyword evidence="2" id="KW-0408">Iron</keyword>
<dbReference type="InterPro" id="IPR039261">
    <property type="entry name" value="FNR_nucleotide-bd"/>
</dbReference>
<evidence type="ECO:0000256" key="1">
    <source>
        <dbReference type="ARBA" id="ARBA00001974"/>
    </source>
</evidence>
<dbReference type="RefSeq" id="WP_108401528.1">
    <property type="nucleotide sequence ID" value="NZ_NESP01000001.1"/>
</dbReference>
<dbReference type="PRINTS" id="PR00410">
    <property type="entry name" value="PHEHYDRXLASE"/>
</dbReference>
<evidence type="ECO:0000313" key="6">
    <source>
        <dbReference type="EMBL" id="PUE58415.1"/>
    </source>
</evidence>